<feature type="domain" description="Recombinase" evidence="2">
    <location>
        <begin position="195"/>
        <end position="321"/>
    </location>
</feature>
<evidence type="ECO:0000259" key="2">
    <source>
        <dbReference type="PROSITE" id="PS51737"/>
    </source>
</evidence>
<gene>
    <name evidence="3" type="ORF">WMO63_03430</name>
</gene>
<organism evidence="3 4">
    <name type="scientific">Niallia hominis</name>
    <dbReference type="NCBI Taxonomy" id="3133173"/>
    <lineage>
        <taxon>Bacteria</taxon>
        <taxon>Bacillati</taxon>
        <taxon>Bacillota</taxon>
        <taxon>Bacilli</taxon>
        <taxon>Bacillales</taxon>
        <taxon>Bacillaceae</taxon>
        <taxon>Niallia</taxon>
    </lineage>
</organism>
<dbReference type="CDD" id="cd00338">
    <property type="entry name" value="Ser_Recombinase"/>
    <property type="match status" value="1"/>
</dbReference>
<comment type="caution">
    <text evidence="3">The sequence shown here is derived from an EMBL/GenBank/DDBJ whole genome shotgun (WGS) entry which is preliminary data.</text>
</comment>
<dbReference type="InterPro" id="IPR038109">
    <property type="entry name" value="DNA_bind_recomb_sf"/>
</dbReference>
<evidence type="ECO:0000313" key="4">
    <source>
        <dbReference type="Proteomes" id="UP001465426"/>
    </source>
</evidence>
<dbReference type="Pfam" id="PF13408">
    <property type="entry name" value="Zn_ribbon_recom"/>
    <property type="match status" value="1"/>
</dbReference>
<dbReference type="EMBL" id="JBBMFN010000004">
    <property type="protein sequence ID" value="MEQ2464718.1"/>
    <property type="molecule type" value="Genomic_DNA"/>
</dbReference>
<protein>
    <submittedName>
        <fullName evidence="3">Recombinase family protein</fullName>
    </submittedName>
</protein>
<accession>A0ABV1EUF3</accession>
<dbReference type="Pfam" id="PF00239">
    <property type="entry name" value="Resolvase"/>
    <property type="match status" value="1"/>
</dbReference>
<dbReference type="InterPro" id="IPR025827">
    <property type="entry name" value="Zn_ribbon_recom_dom"/>
</dbReference>
<proteinExistence type="predicted"/>
<evidence type="ECO:0000259" key="1">
    <source>
        <dbReference type="PROSITE" id="PS51736"/>
    </source>
</evidence>
<dbReference type="RefSeq" id="WP_349204220.1">
    <property type="nucleotide sequence ID" value="NZ_JBBMFN010000004.1"/>
</dbReference>
<sequence>MGETLFGSGTSGFGEETESAFASSYHLAKLETEEKTNAIKVAAYVRVSTLSDEQEDSLENQTAHYSRYIRSNPDWKMAAIYSDHGKSGTVASSRSGFNQMIRHALEGKIDLILCKSVSRFARNVLDTLDTVRMLKEHGVRLIFEKEDIDTASMQSEFILTMMAAVAQEESRSISENVKWANTKRLERGEARFTRLLGYTKEGNRKWVVQTEEASIVKEAFELCLQEKSPAEIARIFVQKGYKTAKGNKEWSGTGIREILRNNNYIGEVLSQKSYSKDHLSHKSTRNRGEKSQYLIEDHHEAIIDKQTFKTAQLMLKKRAKPNKRRDKKQYPLSSRIVCGKCGGNLQRFECRGVVTWRCGKRIKSKELCDMEGIREETIMAVMEAALDNKFESLTGEVLNSRTIQKMLRELKNVDAKSDIEYNQLRVDLESTLHKENIAILNGTDEALEGLKARRVQIESELKEKETWWKLLDADFTYRTNSIAKLESSSIIKKTMGQLLDELKNIEYLRAWVVRVKAVSPILFSITWVTGEEIEVELLEE</sequence>
<dbReference type="InterPro" id="IPR050639">
    <property type="entry name" value="SSR_resolvase"/>
</dbReference>
<dbReference type="PROSITE" id="PS51736">
    <property type="entry name" value="RECOMBINASES_3"/>
    <property type="match status" value="1"/>
</dbReference>
<dbReference type="PANTHER" id="PTHR30461">
    <property type="entry name" value="DNA-INVERTASE FROM LAMBDOID PROPHAGE"/>
    <property type="match status" value="1"/>
</dbReference>
<dbReference type="SMART" id="SM00857">
    <property type="entry name" value="Resolvase"/>
    <property type="match status" value="1"/>
</dbReference>
<dbReference type="Proteomes" id="UP001465426">
    <property type="component" value="Unassembled WGS sequence"/>
</dbReference>
<evidence type="ECO:0000313" key="3">
    <source>
        <dbReference type="EMBL" id="MEQ2464718.1"/>
    </source>
</evidence>
<dbReference type="Gene3D" id="3.90.1750.20">
    <property type="entry name" value="Putative Large Serine Recombinase, Chain B, Domain 2"/>
    <property type="match status" value="1"/>
</dbReference>
<dbReference type="Gene3D" id="3.40.50.1390">
    <property type="entry name" value="Resolvase, N-terminal catalytic domain"/>
    <property type="match status" value="1"/>
</dbReference>
<feature type="domain" description="Resolvase/invertase-type recombinase catalytic" evidence="1">
    <location>
        <begin position="40"/>
        <end position="188"/>
    </location>
</feature>
<keyword evidence="4" id="KW-1185">Reference proteome</keyword>
<dbReference type="Pfam" id="PF07508">
    <property type="entry name" value="Recombinase"/>
    <property type="match status" value="1"/>
</dbReference>
<dbReference type="PANTHER" id="PTHR30461:SF23">
    <property type="entry name" value="DNA RECOMBINASE-RELATED"/>
    <property type="match status" value="1"/>
</dbReference>
<dbReference type="PROSITE" id="PS51737">
    <property type="entry name" value="RECOMBINASE_DNA_BIND"/>
    <property type="match status" value="1"/>
</dbReference>
<dbReference type="InterPro" id="IPR036162">
    <property type="entry name" value="Resolvase-like_N_sf"/>
</dbReference>
<dbReference type="InterPro" id="IPR006119">
    <property type="entry name" value="Resolv_N"/>
</dbReference>
<dbReference type="SUPFAM" id="SSF53041">
    <property type="entry name" value="Resolvase-like"/>
    <property type="match status" value="1"/>
</dbReference>
<reference evidence="3 4" key="1">
    <citation type="submission" date="2024-03" db="EMBL/GenBank/DDBJ databases">
        <title>Human intestinal bacterial collection.</title>
        <authorList>
            <person name="Pauvert C."/>
            <person name="Hitch T.C.A."/>
            <person name="Clavel T."/>
        </authorList>
    </citation>
    <scope>NUCLEOTIDE SEQUENCE [LARGE SCALE GENOMIC DNA]</scope>
    <source>
        <strain evidence="3 4">CLA-SR-H024</strain>
    </source>
</reference>
<dbReference type="InterPro" id="IPR011109">
    <property type="entry name" value="DNA_bind_recombinase_dom"/>
</dbReference>
<name>A0ABV1EUF3_9BACI</name>